<comment type="caution">
    <text evidence="10">The sequence shown here is derived from an EMBL/GenBank/DDBJ whole genome shotgun (WGS) entry which is preliminary data.</text>
</comment>
<dbReference type="Gene3D" id="1.20.1540.10">
    <property type="entry name" value="Rhomboid-like"/>
    <property type="match status" value="1"/>
</dbReference>
<feature type="region of interest" description="Disordered" evidence="7">
    <location>
        <begin position="1"/>
        <end position="20"/>
    </location>
</feature>
<keyword evidence="10" id="KW-0645">Protease</keyword>
<dbReference type="Pfam" id="PF01694">
    <property type="entry name" value="Rhomboid"/>
    <property type="match status" value="1"/>
</dbReference>
<dbReference type="GO" id="GO:0016020">
    <property type="term" value="C:membrane"/>
    <property type="evidence" value="ECO:0007669"/>
    <property type="project" value="UniProtKB-SubCell"/>
</dbReference>
<evidence type="ECO:0000256" key="8">
    <source>
        <dbReference type="SAM" id="Phobius"/>
    </source>
</evidence>
<dbReference type="RefSeq" id="WP_146517496.1">
    <property type="nucleotide sequence ID" value="NZ_SJPI01000004.1"/>
</dbReference>
<comment type="similarity">
    <text evidence="2">Belongs to the peptidase S54 family.</text>
</comment>
<protein>
    <submittedName>
        <fullName evidence="10">Rhomboid protease GluP</fullName>
        <ecNumber evidence="10">3.4.21.105</ecNumber>
    </submittedName>
</protein>
<evidence type="ECO:0000256" key="2">
    <source>
        <dbReference type="ARBA" id="ARBA00009045"/>
    </source>
</evidence>
<keyword evidence="4 10" id="KW-0378">Hydrolase</keyword>
<evidence type="ECO:0000256" key="7">
    <source>
        <dbReference type="SAM" id="MobiDB-lite"/>
    </source>
</evidence>
<dbReference type="GO" id="GO:0004252">
    <property type="term" value="F:serine-type endopeptidase activity"/>
    <property type="evidence" value="ECO:0007669"/>
    <property type="project" value="InterPro"/>
</dbReference>
<feature type="region of interest" description="Disordered" evidence="7">
    <location>
        <begin position="279"/>
        <end position="301"/>
    </location>
</feature>
<feature type="transmembrane region" description="Helical" evidence="8">
    <location>
        <begin position="151"/>
        <end position="172"/>
    </location>
</feature>
<feature type="transmembrane region" description="Helical" evidence="8">
    <location>
        <begin position="21"/>
        <end position="46"/>
    </location>
</feature>
<feature type="transmembrane region" description="Helical" evidence="8">
    <location>
        <begin position="241"/>
        <end position="259"/>
    </location>
</feature>
<dbReference type="SUPFAM" id="SSF144091">
    <property type="entry name" value="Rhomboid-like"/>
    <property type="match status" value="1"/>
</dbReference>
<evidence type="ECO:0000313" key="10">
    <source>
        <dbReference type="EMBL" id="TWT48086.1"/>
    </source>
</evidence>
<keyword evidence="11" id="KW-1185">Reference proteome</keyword>
<feature type="transmembrane region" description="Helical" evidence="8">
    <location>
        <begin position="203"/>
        <end position="221"/>
    </location>
</feature>
<reference evidence="10 11" key="1">
    <citation type="submission" date="2019-02" db="EMBL/GenBank/DDBJ databases">
        <title>Deep-cultivation of Planctomycetes and their phenomic and genomic characterization uncovers novel biology.</title>
        <authorList>
            <person name="Wiegand S."/>
            <person name="Jogler M."/>
            <person name="Boedeker C."/>
            <person name="Pinto D."/>
            <person name="Vollmers J."/>
            <person name="Rivas-Marin E."/>
            <person name="Kohn T."/>
            <person name="Peeters S.H."/>
            <person name="Heuer A."/>
            <person name="Rast P."/>
            <person name="Oberbeckmann S."/>
            <person name="Bunk B."/>
            <person name="Jeske O."/>
            <person name="Meyerdierks A."/>
            <person name="Storesund J.E."/>
            <person name="Kallscheuer N."/>
            <person name="Luecker S."/>
            <person name="Lage O.M."/>
            <person name="Pohl T."/>
            <person name="Merkel B.J."/>
            <person name="Hornburger P."/>
            <person name="Mueller R.-W."/>
            <person name="Bruemmer F."/>
            <person name="Labrenz M."/>
            <person name="Spormann A.M."/>
            <person name="Op Den Camp H."/>
            <person name="Overmann J."/>
            <person name="Amann R."/>
            <person name="Jetten M.S.M."/>
            <person name="Mascher T."/>
            <person name="Medema M.H."/>
            <person name="Devos D.P."/>
            <person name="Kaster A.-K."/>
            <person name="Ovreas L."/>
            <person name="Rohde M."/>
            <person name="Galperin M.Y."/>
            <person name="Jogler C."/>
        </authorList>
    </citation>
    <scope>NUCLEOTIDE SEQUENCE [LARGE SCALE GENOMIC DNA]</scope>
    <source>
        <strain evidence="10 11">Pla22</strain>
    </source>
</reference>
<organism evidence="10 11">
    <name type="scientific">Rubripirellula amarantea</name>
    <dbReference type="NCBI Taxonomy" id="2527999"/>
    <lineage>
        <taxon>Bacteria</taxon>
        <taxon>Pseudomonadati</taxon>
        <taxon>Planctomycetota</taxon>
        <taxon>Planctomycetia</taxon>
        <taxon>Pirellulales</taxon>
        <taxon>Pirellulaceae</taxon>
        <taxon>Rubripirellula</taxon>
    </lineage>
</organism>
<keyword evidence="6 8" id="KW-0472">Membrane</keyword>
<comment type="subcellular location">
    <subcellularLocation>
        <location evidence="1">Membrane</location>
        <topology evidence="1">Multi-pass membrane protein</topology>
    </subcellularLocation>
</comment>
<gene>
    <name evidence="10" type="primary">gluP</name>
    <name evidence="10" type="ORF">Pla22_50860</name>
</gene>
<dbReference type="InterPro" id="IPR022764">
    <property type="entry name" value="Peptidase_S54_rhomboid_dom"/>
</dbReference>
<dbReference type="EC" id="3.4.21.105" evidence="10"/>
<accession>A0A5C5WAZ2</accession>
<dbReference type="PANTHER" id="PTHR43731:SF14">
    <property type="entry name" value="PRESENILIN-ASSOCIATED RHOMBOID-LIKE PROTEIN, MITOCHONDRIAL"/>
    <property type="match status" value="1"/>
</dbReference>
<dbReference type="AlphaFoldDB" id="A0A5C5WAZ2"/>
<dbReference type="InterPro" id="IPR035952">
    <property type="entry name" value="Rhomboid-like_sf"/>
</dbReference>
<sequence length="378" mass="42846">MGLESRDYYRNSSGRGQGASGFADMPTVCKTILVANIIVFVLQILLTRPVGPAEMQHRIDAIAQQYESRDRFDDIDARSLAQAASMMPRQSIVQEAFELDSRKVMQGQVWRLVTSAFCHDRFGIWHLLFNMLFLFWFGSRLENMYGPREFALFYFASAIAASVAFIALGFYTGDMTPAIGASGAIWGVLVLYAIHYPYERIRIYFLFPIEIRWLVLLYFVFDLHPVLLTLSGDAMHSGVAHAAHLGGAVFGFGYFKAGWRLERYWDRVPWLGELGNPKQKSWKPSIGGSQGRSGRRRVKSPATIRLHTPETHAELQSKVEPKLLDQLAAKPRLDPELERLELSLDQVLEKIHLQGRESLTDAEVAVLEKASRKYRGDD</sequence>
<dbReference type="Proteomes" id="UP000316598">
    <property type="component" value="Unassembled WGS sequence"/>
</dbReference>
<dbReference type="InterPro" id="IPR050925">
    <property type="entry name" value="Rhomboid_protease_S54"/>
</dbReference>
<keyword evidence="5 8" id="KW-1133">Transmembrane helix</keyword>
<dbReference type="OrthoDB" id="9813074at2"/>
<name>A0A5C5WAZ2_9BACT</name>
<feature type="transmembrane region" description="Helical" evidence="8">
    <location>
        <begin position="122"/>
        <end position="139"/>
    </location>
</feature>
<dbReference type="GO" id="GO:0006508">
    <property type="term" value="P:proteolysis"/>
    <property type="evidence" value="ECO:0007669"/>
    <property type="project" value="UniProtKB-KW"/>
</dbReference>
<evidence type="ECO:0000313" key="11">
    <source>
        <dbReference type="Proteomes" id="UP000316598"/>
    </source>
</evidence>
<keyword evidence="3 8" id="KW-0812">Transmembrane</keyword>
<feature type="domain" description="Peptidase S54 rhomboid" evidence="9">
    <location>
        <begin position="106"/>
        <end position="254"/>
    </location>
</feature>
<evidence type="ECO:0000256" key="1">
    <source>
        <dbReference type="ARBA" id="ARBA00004141"/>
    </source>
</evidence>
<evidence type="ECO:0000256" key="5">
    <source>
        <dbReference type="ARBA" id="ARBA00022989"/>
    </source>
</evidence>
<dbReference type="PANTHER" id="PTHR43731">
    <property type="entry name" value="RHOMBOID PROTEASE"/>
    <property type="match status" value="1"/>
</dbReference>
<feature type="transmembrane region" description="Helical" evidence="8">
    <location>
        <begin position="178"/>
        <end position="196"/>
    </location>
</feature>
<dbReference type="SMART" id="SM01160">
    <property type="entry name" value="DUF1751"/>
    <property type="match status" value="1"/>
</dbReference>
<dbReference type="EMBL" id="SJPI01000004">
    <property type="protein sequence ID" value="TWT48086.1"/>
    <property type="molecule type" value="Genomic_DNA"/>
</dbReference>
<evidence type="ECO:0000256" key="4">
    <source>
        <dbReference type="ARBA" id="ARBA00022801"/>
    </source>
</evidence>
<evidence type="ECO:0000256" key="6">
    <source>
        <dbReference type="ARBA" id="ARBA00023136"/>
    </source>
</evidence>
<evidence type="ECO:0000256" key="3">
    <source>
        <dbReference type="ARBA" id="ARBA00022692"/>
    </source>
</evidence>
<proteinExistence type="inferred from homology"/>
<evidence type="ECO:0000259" key="9">
    <source>
        <dbReference type="Pfam" id="PF01694"/>
    </source>
</evidence>